<keyword evidence="1" id="KW-0472">Membrane</keyword>
<dbReference type="Proteomes" id="UP000037953">
    <property type="component" value="Unassembled WGS sequence"/>
</dbReference>
<keyword evidence="1" id="KW-1133">Transmembrane helix</keyword>
<name>A0A0N0IUZ7_CHRID</name>
<gene>
    <name evidence="2" type="ORF">AOB46_16770</name>
</gene>
<evidence type="ECO:0000256" key="1">
    <source>
        <dbReference type="SAM" id="Phobius"/>
    </source>
</evidence>
<accession>A0A0N0IUZ7</accession>
<reference evidence="3" key="2">
    <citation type="submission" date="2015-09" db="EMBL/GenBank/DDBJ databases">
        <title>Draft genome sequence of a multidrug-resistant Chryseobacterium indologenes isolate from Malaysia.</title>
        <authorList>
            <person name="Yu C.Y."/>
            <person name="Ang G.Y."/>
            <person name="Chan K.-G."/>
        </authorList>
    </citation>
    <scope>NUCLEOTIDE SEQUENCE [LARGE SCALE GENOMIC DNA]</scope>
    <source>
        <strain evidence="3">CI_885</strain>
    </source>
</reference>
<dbReference type="AlphaFoldDB" id="A0A0N0IUZ7"/>
<proteinExistence type="predicted"/>
<feature type="transmembrane region" description="Helical" evidence="1">
    <location>
        <begin position="6"/>
        <end position="36"/>
    </location>
</feature>
<dbReference type="PATRIC" id="fig|253.9.peg.1289"/>
<sequence>MIILSIFPLIFAESSIVFIVFTIIYYLIWGTGLFFLSRHIKRNAKSAVKRIVVDDQGIHYEKADGTTDEVLYSRIRNLNLQDTYDVQMATWNKTRVIAVFTEKGYEKINFNNLDPGLSYYPKNKRALRAGFIQRTRYFRPDLKVDPLIYDEFCIHPETFQFDPVRFRKLVMLSAVILFGILAFSGIFLLAVLYFSGQLK</sequence>
<evidence type="ECO:0000313" key="2">
    <source>
        <dbReference type="EMBL" id="KPE50093.1"/>
    </source>
</evidence>
<dbReference type="EMBL" id="LJOD01000012">
    <property type="protein sequence ID" value="KPE50093.1"/>
    <property type="molecule type" value="Genomic_DNA"/>
</dbReference>
<comment type="caution">
    <text evidence="2">The sequence shown here is derived from an EMBL/GenBank/DDBJ whole genome shotgun (WGS) entry which is preliminary data.</text>
</comment>
<evidence type="ECO:0000313" key="3">
    <source>
        <dbReference type="Proteomes" id="UP000037953"/>
    </source>
</evidence>
<feature type="transmembrane region" description="Helical" evidence="1">
    <location>
        <begin position="169"/>
        <end position="194"/>
    </location>
</feature>
<protein>
    <submittedName>
        <fullName evidence="2">Uncharacterized protein</fullName>
    </submittedName>
</protein>
<keyword evidence="1" id="KW-0812">Transmembrane</keyword>
<reference evidence="2 3" key="1">
    <citation type="journal article" date="2015" name="Genom Data">
        <title>Draft genome sequence of a multidrug-resistant Chryseobacterium indologenes isolate from Malaysia.</title>
        <authorList>
            <person name="Yu C.Y."/>
            <person name="Ang G.Y."/>
            <person name="Cheng H.J."/>
            <person name="Cheong Y.M."/>
            <person name="Yin W.F."/>
            <person name="Chan K.G."/>
        </authorList>
    </citation>
    <scope>NUCLEOTIDE SEQUENCE [LARGE SCALE GENOMIC DNA]</scope>
    <source>
        <strain evidence="2 3">CI_885</strain>
    </source>
</reference>
<organism evidence="2 3">
    <name type="scientific">Chryseobacterium indologenes</name>
    <name type="common">Flavobacterium indologenes</name>
    <dbReference type="NCBI Taxonomy" id="253"/>
    <lineage>
        <taxon>Bacteria</taxon>
        <taxon>Pseudomonadati</taxon>
        <taxon>Bacteroidota</taxon>
        <taxon>Flavobacteriia</taxon>
        <taxon>Flavobacteriales</taxon>
        <taxon>Weeksellaceae</taxon>
        <taxon>Chryseobacterium group</taxon>
        <taxon>Chryseobacterium</taxon>
    </lineage>
</organism>